<evidence type="ECO:0000313" key="1">
    <source>
        <dbReference type="EMBL" id="GBN93831.1"/>
    </source>
</evidence>
<accession>A0A4Y2T0T3</accession>
<dbReference type="AlphaFoldDB" id="A0A4Y2T0T3"/>
<proteinExistence type="predicted"/>
<organism evidence="1 2">
    <name type="scientific">Araneus ventricosus</name>
    <name type="common">Orbweaver spider</name>
    <name type="synonym">Epeira ventricosa</name>
    <dbReference type="NCBI Taxonomy" id="182803"/>
    <lineage>
        <taxon>Eukaryota</taxon>
        <taxon>Metazoa</taxon>
        <taxon>Ecdysozoa</taxon>
        <taxon>Arthropoda</taxon>
        <taxon>Chelicerata</taxon>
        <taxon>Arachnida</taxon>
        <taxon>Araneae</taxon>
        <taxon>Araneomorphae</taxon>
        <taxon>Entelegynae</taxon>
        <taxon>Araneoidea</taxon>
        <taxon>Araneidae</taxon>
        <taxon>Araneus</taxon>
    </lineage>
</organism>
<dbReference type="EMBL" id="BGPR01025160">
    <property type="protein sequence ID" value="GBN93831.1"/>
    <property type="molecule type" value="Genomic_DNA"/>
</dbReference>
<sequence length="178" mass="19975">MIIPCTILVTVNRVAPVLPRHIGRCNRSSTQAGVVVTITDHGPKPPEGGMYYQGGRESFDGVLMAAMLLYSRRKALVNISWRHPPAHSWYRSEGPGATKHFKGDRKDQTALACLSSCHFKTLIFSRGDKKFNICTKCNMIEANPQHIFDCVALVYEDLLKRPDFVLEVMKANDLMDLI</sequence>
<dbReference type="Proteomes" id="UP000499080">
    <property type="component" value="Unassembled WGS sequence"/>
</dbReference>
<gene>
    <name evidence="1" type="ORF">AVEN_21371_1</name>
</gene>
<evidence type="ECO:0000313" key="2">
    <source>
        <dbReference type="Proteomes" id="UP000499080"/>
    </source>
</evidence>
<name>A0A4Y2T0T3_ARAVE</name>
<dbReference type="OrthoDB" id="8063525at2759"/>
<comment type="caution">
    <text evidence="1">The sequence shown here is derived from an EMBL/GenBank/DDBJ whole genome shotgun (WGS) entry which is preliminary data.</text>
</comment>
<reference evidence="1 2" key="1">
    <citation type="journal article" date="2019" name="Sci. Rep.">
        <title>Orb-weaving spider Araneus ventricosus genome elucidates the spidroin gene catalogue.</title>
        <authorList>
            <person name="Kono N."/>
            <person name="Nakamura H."/>
            <person name="Ohtoshi R."/>
            <person name="Moran D.A.P."/>
            <person name="Shinohara A."/>
            <person name="Yoshida Y."/>
            <person name="Fujiwara M."/>
            <person name="Mori M."/>
            <person name="Tomita M."/>
            <person name="Arakawa K."/>
        </authorList>
    </citation>
    <scope>NUCLEOTIDE SEQUENCE [LARGE SCALE GENOMIC DNA]</scope>
</reference>
<protein>
    <submittedName>
        <fullName evidence="1">Uncharacterized protein</fullName>
    </submittedName>
</protein>
<keyword evidence="2" id="KW-1185">Reference proteome</keyword>